<name>A0A0A8ZHC3_ARUDO</name>
<sequence>MMNRVFLKGRNLLSTSEHYLNHLRTTQKTQERLKRMYPDSS</sequence>
<proteinExistence type="predicted"/>
<accession>A0A0A8ZHC3</accession>
<protein>
    <submittedName>
        <fullName evidence="1">Uncharacterized protein</fullName>
    </submittedName>
</protein>
<dbReference type="EMBL" id="GBRH01259086">
    <property type="protein sequence ID" value="JAD38809.1"/>
    <property type="molecule type" value="Transcribed_RNA"/>
</dbReference>
<reference evidence="1" key="2">
    <citation type="journal article" date="2015" name="Data Brief">
        <title>Shoot transcriptome of the giant reed, Arundo donax.</title>
        <authorList>
            <person name="Barrero R.A."/>
            <person name="Guerrero F.D."/>
            <person name="Moolhuijzen P."/>
            <person name="Goolsby J.A."/>
            <person name="Tidwell J."/>
            <person name="Bellgard S.E."/>
            <person name="Bellgard M.I."/>
        </authorList>
    </citation>
    <scope>NUCLEOTIDE SEQUENCE</scope>
    <source>
        <tissue evidence="1">Shoot tissue taken approximately 20 cm above the soil surface</tissue>
    </source>
</reference>
<organism evidence="1">
    <name type="scientific">Arundo donax</name>
    <name type="common">Giant reed</name>
    <name type="synonym">Donax arundinaceus</name>
    <dbReference type="NCBI Taxonomy" id="35708"/>
    <lineage>
        <taxon>Eukaryota</taxon>
        <taxon>Viridiplantae</taxon>
        <taxon>Streptophyta</taxon>
        <taxon>Embryophyta</taxon>
        <taxon>Tracheophyta</taxon>
        <taxon>Spermatophyta</taxon>
        <taxon>Magnoliopsida</taxon>
        <taxon>Liliopsida</taxon>
        <taxon>Poales</taxon>
        <taxon>Poaceae</taxon>
        <taxon>PACMAD clade</taxon>
        <taxon>Arundinoideae</taxon>
        <taxon>Arundineae</taxon>
        <taxon>Arundo</taxon>
    </lineage>
</organism>
<evidence type="ECO:0000313" key="1">
    <source>
        <dbReference type="EMBL" id="JAD38809.1"/>
    </source>
</evidence>
<reference evidence="1" key="1">
    <citation type="submission" date="2014-09" db="EMBL/GenBank/DDBJ databases">
        <authorList>
            <person name="Magalhaes I.L.F."/>
            <person name="Oliveira U."/>
            <person name="Santos F.R."/>
            <person name="Vidigal T.H.D.A."/>
            <person name="Brescovit A.D."/>
            <person name="Santos A.J."/>
        </authorList>
    </citation>
    <scope>NUCLEOTIDE SEQUENCE</scope>
    <source>
        <tissue evidence="1">Shoot tissue taken approximately 20 cm above the soil surface</tissue>
    </source>
</reference>
<dbReference type="AlphaFoldDB" id="A0A0A8ZHC3"/>